<evidence type="ECO:0000313" key="3">
    <source>
        <dbReference type="EMBL" id="QFU99450.1"/>
    </source>
</evidence>
<dbReference type="Proteomes" id="UP000326702">
    <property type="component" value="Chromosome"/>
</dbReference>
<evidence type="ECO:0000256" key="1">
    <source>
        <dbReference type="SAM" id="SignalP"/>
    </source>
</evidence>
<evidence type="ECO:0000313" key="4">
    <source>
        <dbReference type="Proteomes" id="UP000326702"/>
    </source>
</evidence>
<dbReference type="Pfam" id="PF09362">
    <property type="entry name" value="DUF1996"/>
    <property type="match status" value="1"/>
</dbReference>
<dbReference type="AlphaFoldDB" id="A0A5P9QEG5"/>
<feature type="chain" id="PRO_5038875297" evidence="1">
    <location>
        <begin position="46"/>
        <end position="513"/>
    </location>
</feature>
<dbReference type="Gene3D" id="2.60.120.260">
    <property type="entry name" value="Galactose-binding domain-like"/>
    <property type="match status" value="1"/>
</dbReference>
<dbReference type="InterPro" id="IPR000421">
    <property type="entry name" value="FA58C"/>
</dbReference>
<dbReference type="InterPro" id="IPR018535">
    <property type="entry name" value="DUF1996"/>
</dbReference>
<feature type="signal peptide" evidence="1">
    <location>
        <begin position="1"/>
        <end position="45"/>
    </location>
</feature>
<dbReference type="RefSeq" id="WP_227994372.1">
    <property type="nucleotide sequence ID" value="NZ_BAABIH010000008.1"/>
</dbReference>
<keyword evidence="4" id="KW-1185">Reference proteome</keyword>
<feature type="domain" description="F5/8 type C" evidence="2">
    <location>
        <begin position="68"/>
        <end position="208"/>
    </location>
</feature>
<accession>A0A5P9QEG5</accession>
<organism evidence="3 4">
    <name type="scientific">Luteimicrobium xylanilyticum</name>
    <dbReference type="NCBI Taxonomy" id="1133546"/>
    <lineage>
        <taxon>Bacteria</taxon>
        <taxon>Bacillati</taxon>
        <taxon>Actinomycetota</taxon>
        <taxon>Actinomycetes</taxon>
        <taxon>Micrococcales</taxon>
        <taxon>Luteimicrobium</taxon>
    </lineage>
</organism>
<gene>
    <name evidence="3" type="ORF">KDY119_02981</name>
</gene>
<protein>
    <submittedName>
        <fullName evidence="3">Chondroitin AC lyase</fullName>
        <ecNumber evidence="3">4.2.2.5</ecNumber>
    </submittedName>
</protein>
<dbReference type="EC" id="4.2.2.5" evidence="3"/>
<reference evidence="3 4" key="1">
    <citation type="submission" date="2019-10" db="EMBL/GenBank/DDBJ databases">
        <title>Genome sequence of Luteimicrobium xylanilyticum HY-24.</title>
        <authorList>
            <person name="Kim D.Y."/>
            <person name="Park H.-Y."/>
        </authorList>
    </citation>
    <scope>NUCLEOTIDE SEQUENCE [LARGE SCALE GENOMIC DNA]</scope>
    <source>
        <strain evidence="3 4">HY-24</strain>
    </source>
</reference>
<proteinExistence type="predicted"/>
<dbReference type="PANTHER" id="PTHR43662">
    <property type="match status" value="1"/>
</dbReference>
<dbReference type="GO" id="GO:0030341">
    <property type="term" value="F:chondroitin AC lyase activity"/>
    <property type="evidence" value="ECO:0007669"/>
    <property type="project" value="UniProtKB-EC"/>
</dbReference>
<dbReference type="PROSITE" id="PS50022">
    <property type="entry name" value="FA58C_3"/>
    <property type="match status" value="1"/>
</dbReference>
<sequence length="513" mass="54555">MRTRSVNRTRTTLRRTHRGAVVVAATALTAAASAVALALATSANATPQGALAHVGHAGHVMAQTGTSAQDAALVVAADAQATDIAQGKTASASSAEGDDYVASKAVDGNGSTRWASQQSDAQWITVDLGSTATIDHLVIDWEAAYGKAFTVQTSDDNSAWTTVATVTNGTGGNQTVAASGAGRYVRLAFTQRGTGYGYSIYSLHVFGTGGTDPAPYNPRPLPEAPPGADTTVTHHEFQMNCTVNHTLFDDPLILPGKPGASHNHSFMGNLDTNASSTPETLLNGSGTSCTVAQDKSAYWFPTMYRGDGQVISPDLQTIYYKSGIIDYKKVHPFPAGLRFYAGSPMFTEEQFKDAPGTVEGWECGDSTKNWTIPAYCAPGSQLNVRYQAPSCWDGIHLDSADHRSHMAYPVDGECPPDHPVAVPMIEMKISWPVSGDMTGVHLAPMTMPDGSVMNVNWHYDFMNGWDQTVLSALTQHCINGGLQCTPHGNDIYKPWAGTVLDDAGNLVWQPNLT</sequence>
<keyword evidence="3" id="KW-0456">Lyase</keyword>
<dbReference type="PANTHER" id="PTHR43662:SF3">
    <property type="entry name" value="DOMAIN PROTEIN, PUTATIVE (AFU_ORTHOLOGUE AFUA_6G11970)-RELATED"/>
    <property type="match status" value="1"/>
</dbReference>
<keyword evidence="1" id="KW-0732">Signal</keyword>
<evidence type="ECO:0000259" key="2">
    <source>
        <dbReference type="PROSITE" id="PS50022"/>
    </source>
</evidence>
<name>A0A5P9QEG5_9MICO</name>
<dbReference type="InterPro" id="IPR008979">
    <property type="entry name" value="Galactose-bd-like_sf"/>
</dbReference>
<dbReference type="EMBL" id="CP045529">
    <property type="protein sequence ID" value="QFU99450.1"/>
    <property type="molecule type" value="Genomic_DNA"/>
</dbReference>
<dbReference type="Pfam" id="PF00754">
    <property type="entry name" value="F5_F8_type_C"/>
    <property type="match status" value="1"/>
</dbReference>
<dbReference type="SUPFAM" id="SSF49785">
    <property type="entry name" value="Galactose-binding domain-like"/>
    <property type="match status" value="1"/>
</dbReference>
<dbReference type="KEGG" id="lxl:KDY119_02981"/>